<evidence type="ECO:0000313" key="3">
    <source>
        <dbReference type="Proteomes" id="UP000007799"/>
    </source>
</evidence>
<evidence type="ECO:0000256" key="1">
    <source>
        <dbReference type="SAM" id="MobiDB-lite"/>
    </source>
</evidence>
<feature type="compositionally biased region" description="Polar residues" evidence="1">
    <location>
        <begin position="16"/>
        <end position="33"/>
    </location>
</feature>
<organism evidence="3">
    <name type="scientific">Salpingoeca rosetta (strain ATCC 50818 / BSB-021)</name>
    <dbReference type="NCBI Taxonomy" id="946362"/>
    <lineage>
        <taxon>Eukaryota</taxon>
        <taxon>Choanoflagellata</taxon>
        <taxon>Craspedida</taxon>
        <taxon>Salpingoecidae</taxon>
        <taxon>Salpingoeca</taxon>
    </lineage>
</organism>
<proteinExistence type="predicted"/>
<dbReference type="AlphaFoldDB" id="F2UB33"/>
<feature type="region of interest" description="Disordered" evidence="1">
    <location>
        <begin position="72"/>
        <end position="181"/>
    </location>
</feature>
<dbReference type="EMBL" id="GL832967">
    <property type="protein sequence ID" value="EGD74046.1"/>
    <property type="molecule type" value="Genomic_DNA"/>
</dbReference>
<dbReference type="RefSeq" id="XP_004993608.1">
    <property type="nucleotide sequence ID" value="XM_004993551.1"/>
</dbReference>
<dbReference type="Proteomes" id="UP000007799">
    <property type="component" value="Unassembled WGS sequence"/>
</dbReference>
<evidence type="ECO:0000313" key="2">
    <source>
        <dbReference type="EMBL" id="EGD74046.1"/>
    </source>
</evidence>
<feature type="region of interest" description="Disordered" evidence="1">
    <location>
        <begin position="1"/>
        <end position="37"/>
    </location>
</feature>
<gene>
    <name evidence="2" type="ORF">PTSG_05739</name>
</gene>
<feature type="compositionally biased region" description="Polar residues" evidence="1">
    <location>
        <begin position="109"/>
        <end position="118"/>
    </location>
</feature>
<dbReference type="InParanoid" id="F2UB33"/>
<reference evidence="2" key="1">
    <citation type="submission" date="2009-08" db="EMBL/GenBank/DDBJ databases">
        <title>Annotation of Salpingoeca rosetta.</title>
        <authorList>
            <consortium name="The Broad Institute Genome Sequencing Platform"/>
            <person name="Russ C."/>
            <person name="Cuomo C."/>
            <person name="Burger G."/>
            <person name="Gray M.W."/>
            <person name="Holland P.W.H."/>
            <person name="King N."/>
            <person name="Lang F.B.F."/>
            <person name="Roger A.J."/>
            <person name="Ruiz-Trillo I."/>
            <person name="Young S.K."/>
            <person name="Zeng Q."/>
            <person name="Gargeya S."/>
            <person name="Alvarado L."/>
            <person name="Berlin A."/>
            <person name="Chapman S.B."/>
            <person name="Chen Z."/>
            <person name="Freedman E."/>
            <person name="Gellesch M."/>
            <person name="Goldberg J."/>
            <person name="Griggs A."/>
            <person name="Gujja S."/>
            <person name="Heilman E."/>
            <person name="Heiman D."/>
            <person name="Howarth C."/>
            <person name="Mehta T."/>
            <person name="Neiman D."/>
            <person name="Pearson M."/>
            <person name="Roberts A."/>
            <person name="Saif S."/>
            <person name="Shea T."/>
            <person name="Shenoy N."/>
            <person name="Sisk P."/>
            <person name="Stolte C."/>
            <person name="Sykes S."/>
            <person name="White J."/>
            <person name="Yandava C."/>
            <person name="Haas B."/>
            <person name="Nusbaum C."/>
            <person name="Birren B."/>
        </authorList>
    </citation>
    <scope>NUCLEOTIDE SEQUENCE [LARGE SCALE GENOMIC DNA]</scope>
    <source>
        <strain evidence="2">ATCC 50818</strain>
    </source>
</reference>
<protein>
    <submittedName>
        <fullName evidence="2">Uncharacterized protein</fullName>
    </submittedName>
</protein>
<accession>F2UB33</accession>
<dbReference type="KEGG" id="sre:PTSG_05739"/>
<name>F2UB33_SALR5</name>
<dbReference type="GeneID" id="16074184"/>
<sequence length="248" mass="26313">MLSSSDHGPDKHQHQHAPTSGAAQHGAANSGSVSPLLDRPHLQLDRAIAALLVRAGFDSTSNQWRDLLLLPQRPPNQSMRSTSAPGDQIAGVQAHGGAPSGMLGRAHTSHNGHGSQASLGAHEKDTSSSTDTVDGNEPPCKRRATVDKGNFCSQHQMDETGDNDEAEAKPGGDDGGADDAAMTAPQEPVAVLRANLMHHIFAWATKAKKHSELCGRYQPNVMDWAQALHEHGNPLPQRESEIPARSGE</sequence>
<keyword evidence="3" id="KW-1185">Reference proteome</keyword>
<feature type="compositionally biased region" description="Polar residues" evidence="1">
    <location>
        <begin position="75"/>
        <end position="85"/>
    </location>
</feature>